<proteinExistence type="predicted"/>
<feature type="non-terminal residue" evidence="1">
    <location>
        <position position="202"/>
    </location>
</feature>
<organism evidence="1 2">
    <name type="scientific">Pristionchus entomophagus</name>
    <dbReference type="NCBI Taxonomy" id="358040"/>
    <lineage>
        <taxon>Eukaryota</taxon>
        <taxon>Metazoa</taxon>
        <taxon>Ecdysozoa</taxon>
        <taxon>Nematoda</taxon>
        <taxon>Chromadorea</taxon>
        <taxon>Rhabditida</taxon>
        <taxon>Rhabditina</taxon>
        <taxon>Diplogasteromorpha</taxon>
        <taxon>Diplogasteroidea</taxon>
        <taxon>Neodiplogasteridae</taxon>
        <taxon>Pristionchus</taxon>
    </lineage>
</organism>
<dbReference type="AlphaFoldDB" id="A0AAV5SNU8"/>
<dbReference type="EMBL" id="BTSX01000002">
    <property type="protein sequence ID" value="GMS83783.1"/>
    <property type="molecule type" value="Genomic_DNA"/>
</dbReference>
<comment type="caution">
    <text evidence="1">The sequence shown here is derived from an EMBL/GenBank/DDBJ whole genome shotgun (WGS) entry which is preliminary data.</text>
</comment>
<name>A0AAV5SNU8_9BILA</name>
<reference evidence="1" key="1">
    <citation type="submission" date="2023-10" db="EMBL/GenBank/DDBJ databases">
        <title>Genome assembly of Pristionchus species.</title>
        <authorList>
            <person name="Yoshida K."/>
            <person name="Sommer R.J."/>
        </authorList>
    </citation>
    <scope>NUCLEOTIDE SEQUENCE</scope>
    <source>
        <strain evidence="1">RS0144</strain>
    </source>
</reference>
<evidence type="ECO:0000313" key="2">
    <source>
        <dbReference type="Proteomes" id="UP001432027"/>
    </source>
</evidence>
<dbReference type="Proteomes" id="UP001432027">
    <property type="component" value="Unassembled WGS sequence"/>
</dbReference>
<keyword evidence="2" id="KW-1185">Reference proteome</keyword>
<sequence length="202" mass="23092">MHVFYKTKLGSDVKAKLQLNQIEATDDLEIFPVQPFYSIKNDGKLTVFRFDANHGGGVTFDITGSEGVTTVFRMMHRGKLILTQTSNEPHLSHISNNMMLLRMPFRVMSIYLRDDSDLIFLLLHSQKEVIVVNTKSLVVERLVCNYEPEPPNLPAWDFAQADIVSVREGVLTYTLGPQKDIFYILKTGPRQLWRAKLPAHLM</sequence>
<evidence type="ECO:0000313" key="1">
    <source>
        <dbReference type="EMBL" id="GMS83783.1"/>
    </source>
</evidence>
<accession>A0AAV5SNU8</accession>
<protein>
    <submittedName>
        <fullName evidence="1">Uncharacterized protein</fullName>
    </submittedName>
</protein>
<gene>
    <name evidence="1" type="ORF">PENTCL1PPCAC_5958</name>
</gene>